<name>A0AAV7SB94_PLEWA</name>
<organism evidence="1 2">
    <name type="scientific">Pleurodeles waltl</name>
    <name type="common">Iberian ribbed newt</name>
    <dbReference type="NCBI Taxonomy" id="8319"/>
    <lineage>
        <taxon>Eukaryota</taxon>
        <taxon>Metazoa</taxon>
        <taxon>Chordata</taxon>
        <taxon>Craniata</taxon>
        <taxon>Vertebrata</taxon>
        <taxon>Euteleostomi</taxon>
        <taxon>Amphibia</taxon>
        <taxon>Batrachia</taxon>
        <taxon>Caudata</taxon>
        <taxon>Salamandroidea</taxon>
        <taxon>Salamandridae</taxon>
        <taxon>Pleurodelinae</taxon>
        <taxon>Pleurodeles</taxon>
    </lineage>
</organism>
<comment type="caution">
    <text evidence="1">The sequence shown here is derived from an EMBL/GenBank/DDBJ whole genome shotgun (WGS) entry which is preliminary data.</text>
</comment>
<accession>A0AAV7SB94</accession>
<sequence>MAATCGLQAVLKSRECIGGLQSVLHGRAWNTTSCTKGGPQAVLHYNGWSAALCGHARQAPGCAAQQGYPGGLLAVLHGKRPWVKICAAGAQAVLQGGGWGP</sequence>
<evidence type="ECO:0000313" key="1">
    <source>
        <dbReference type="EMBL" id="KAJ1161832.1"/>
    </source>
</evidence>
<dbReference type="AlphaFoldDB" id="A0AAV7SB94"/>
<protein>
    <submittedName>
        <fullName evidence="1">Uncharacterized protein</fullName>
    </submittedName>
</protein>
<dbReference type="Proteomes" id="UP001066276">
    <property type="component" value="Chromosome 4_2"/>
</dbReference>
<proteinExistence type="predicted"/>
<dbReference type="EMBL" id="JANPWB010000008">
    <property type="protein sequence ID" value="KAJ1161832.1"/>
    <property type="molecule type" value="Genomic_DNA"/>
</dbReference>
<reference evidence="1" key="1">
    <citation type="journal article" date="2022" name="bioRxiv">
        <title>Sequencing and chromosome-scale assembly of the giantPleurodeles waltlgenome.</title>
        <authorList>
            <person name="Brown T."/>
            <person name="Elewa A."/>
            <person name="Iarovenko S."/>
            <person name="Subramanian E."/>
            <person name="Araus A.J."/>
            <person name="Petzold A."/>
            <person name="Susuki M."/>
            <person name="Suzuki K.-i.T."/>
            <person name="Hayashi T."/>
            <person name="Toyoda A."/>
            <person name="Oliveira C."/>
            <person name="Osipova E."/>
            <person name="Leigh N.D."/>
            <person name="Simon A."/>
            <person name="Yun M.H."/>
        </authorList>
    </citation>
    <scope>NUCLEOTIDE SEQUENCE</scope>
    <source>
        <strain evidence="1">20211129_DDA</strain>
        <tissue evidence="1">Liver</tissue>
    </source>
</reference>
<gene>
    <name evidence="1" type="ORF">NDU88_002313</name>
</gene>
<evidence type="ECO:0000313" key="2">
    <source>
        <dbReference type="Proteomes" id="UP001066276"/>
    </source>
</evidence>
<keyword evidence="2" id="KW-1185">Reference proteome</keyword>